<dbReference type="SUPFAM" id="SSF51726">
    <property type="entry name" value="UROD/MetE-like"/>
    <property type="match status" value="1"/>
</dbReference>
<dbReference type="AlphaFoldDB" id="A0A0D0BZR2"/>
<dbReference type="Proteomes" id="UP000053593">
    <property type="component" value="Unassembled WGS sequence"/>
</dbReference>
<comment type="cofactor">
    <cofactor evidence="1">
        <name>Zn(2+)</name>
        <dbReference type="ChEBI" id="CHEBI:29105"/>
    </cofactor>
</comment>
<keyword evidence="7" id="KW-1185">Reference proteome</keyword>
<dbReference type="Pfam" id="PF01717">
    <property type="entry name" value="Meth_synt_2"/>
    <property type="match status" value="1"/>
</dbReference>
<feature type="domain" description="Cobalamin-independent methionine synthase MetE C-terminal/archaeal" evidence="5">
    <location>
        <begin position="89"/>
        <end position="384"/>
    </location>
</feature>
<dbReference type="HOGENOM" id="CLU_040013_3_2_1"/>
<dbReference type="GO" id="GO:0008270">
    <property type="term" value="F:zinc ion binding"/>
    <property type="evidence" value="ECO:0007669"/>
    <property type="project" value="InterPro"/>
</dbReference>
<dbReference type="Gene3D" id="3.20.20.210">
    <property type="match status" value="2"/>
</dbReference>
<dbReference type="InterPro" id="IPR038071">
    <property type="entry name" value="UROD/MetE-like_sf"/>
</dbReference>
<gene>
    <name evidence="6" type="ORF">GYMLUDRAFT_58929</name>
</gene>
<feature type="compositionally biased region" description="Basic and acidic residues" evidence="4">
    <location>
        <begin position="32"/>
        <end position="43"/>
    </location>
</feature>
<keyword evidence="2" id="KW-0479">Metal-binding</keyword>
<dbReference type="CDD" id="cd03311">
    <property type="entry name" value="CIMS_C_terminal_like"/>
    <property type="match status" value="1"/>
</dbReference>
<evidence type="ECO:0000313" key="7">
    <source>
        <dbReference type="Proteomes" id="UP000053593"/>
    </source>
</evidence>
<dbReference type="InterPro" id="IPR002629">
    <property type="entry name" value="Met_Synth_C/arc"/>
</dbReference>
<evidence type="ECO:0000256" key="3">
    <source>
        <dbReference type="ARBA" id="ARBA00022833"/>
    </source>
</evidence>
<feature type="region of interest" description="Disordered" evidence="4">
    <location>
        <begin position="31"/>
        <end position="65"/>
    </location>
</feature>
<evidence type="ECO:0000259" key="5">
    <source>
        <dbReference type="Pfam" id="PF01717"/>
    </source>
</evidence>
<evidence type="ECO:0000256" key="1">
    <source>
        <dbReference type="ARBA" id="ARBA00001947"/>
    </source>
</evidence>
<accession>A0A0D0BZR2</accession>
<evidence type="ECO:0000256" key="4">
    <source>
        <dbReference type="SAM" id="MobiDB-lite"/>
    </source>
</evidence>
<dbReference type="OrthoDB" id="1053771at2759"/>
<keyword evidence="3" id="KW-0862">Zinc</keyword>
<proteinExistence type="predicted"/>
<evidence type="ECO:0000256" key="2">
    <source>
        <dbReference type="ARBA" id="ARBA00022723"/>
    </source>
</evidence>
<dbReference type="GO" id="GO:0003871">
    <property type="term" value="F:5-methyltetrahydropteroyltriglutamate-homocysteine S-methyltransferase activity"/>
    <property type="evidence" value="ECO:0007669"/>
    <property type="project" value="InterPro"/>
</dbReference>
<dbReference type="GO" id="GO:0009086">
    <property type="term" value="P:methionine biosynthetic process"/>
    <property type="evidence" value="ECO:0007669"/>
    <property type="project" value="InterPro"/>
</dbReference>
<protein>
    <recommendedName>
        <fullName evidence="5">Cobalamin-independent methionine synthase MetE C-terminal/archaeal domain-containing protein</fullName>
    </recommendedName>
</protein>
<dbReference type="PANTHER" id="PTHR30519">
    <property type="entry name" value="5-METHYLTETRAHYDROPTEROYLTRIGLUTAMATE--HOMOCYSTEINE METHYLTRANSFERASE"/>
    <property type="match status" value="1"/>
</dbReference>
<sequence length="391" mass="44212">MGGQSYILRYAQTNAAITTALEANRTSIAKPRGFEKNSDDSVRKRVASVTPTSARGRAHSPPVSRPRGFLACLNPPPLLLVHSLKPRSTRLSKGEITEEEYEKFIEKETKSAVRFQERIGLDLLVHGEPERNDLVQYFRERLSGFVFTQNAWVQFYGSRYVRPPTIVSDVTRKEPMTVRWSKYAQSFTSKPMKGMLTGPVTILNWSFPRVDISREIQAQQLALALRDEVIDLEAAGIKAIQVDEPALREGLPLRRADWNSYLNWAGNSFKLSTAGVGDHTQTHSHFCYSDDIFPHLVILIEAPKSDLKLINTFRHYGYSNNIGPGVYDVRSPRVPGNVEIQERLKAMLAYLDQSLLYVNPDCGLKTRGWKETEASLINLVEAARWARQNHA</sequence>
<reference evidence="6 7" key="1">
    <citation type="submission" date="2014-04" db="EMBL/GenBank/DDBJ databases">
        <title>Evolutionary Origins and Diversification of the Mycorrhizal Mutualists.</title>
        <authorList>
            <consortium name="DOE Joint Genome Institute"/>
            <consortium name="Mycorrhizal Genomics Consortium"/>
            <person name="Kohler A."/>
            <person name="Kuo A."/>
            <person name="Nagy L.G."/>
            <person name="Floudas D."/>
            <person name="Copeland A."/>
            <person name="Barry K.W."/>
            <person name="Cichocki N."/>
            <person name="Veneault-Fourrey C."/>
            <person name="LaButti K."/>
            <person name="Lindquist E.A."/>
            <person name="Lipzen A."/>
            <person name="Lundell T."/>
            <person name="Morin E."/>
            <person name="Murat C."/>
            <person name="Riley R."/>
            <person name="Ohm R."/>
            <person name="Sun H."/>
            <person name="Tunlid A."/>
            <person name="Henrissat B."/>
            <person name="Grigoriev I.V."/>
            <person name="Hibbett D.S."/>
            <person name="Martin F."/>
        </authorList>
    </citation>
    <scope>NUCLEOTIDE SEQUENCE [LARGE SCALE GENOMIC DNA]</scope>
    <source>
        <strain evidence="6 7">FD-317 M1</strain>
    </source>
</reference>
<name>A0A0D0BZR2_9AGAR</name>
<dbReference type="EMBL" id="KN834771">
    <property type="protein sequence ID" value="KIK61421.1"/>
    <property type="molecule type" value="Genomic_DNA"/>
</dbReference>
<organism evidence="6 7">
    <name type="scientific">Collybiopsis luxurians FD-317 M1</name>
    <dbReference type="NCBI Taxonomy" id="944289"/>
    <lineage>
        <taxon>Eukaryota</taxon>
        <taxon>Fungi</taxon>
        <taxon>Dikarya</taxon>
        <taxon>Basidiomycota</taxon>
        <taxon>Agaricomycotina</taxon>
        <taxon>Agaricomycetes</taxon>
        <taxon>Agaricomycetidae</taxon>
        <taxon>Agaricales</taxon>
        <taxon>Marasmiineae</taxon>
        <taxon>Omphalotaceae</taxon>
        <taxon>Collybiopsis</taxon>
        <taxon>Collybiopsis luxurians</taxon>
    </lineage>
</organism>
<evidence type="ECO:0000313" key="6">
    <source>
        <dbReference type="EMBL" id="KIK61421.1"/>
    </source>
</evidence>